<keyword evidence="6 9" id="KW-0413">Isomerase</keyword>
<evidence type="ECO:0000256" key="7">
    <source>
        <dbReference type="ARBA" id="ARBA00024178"/>
    </source>
</evidence>
<dbReference type="InterPro" id="IPR035476">
    <property type="entry name" value="SIS_PGI_1"/>
</dbReference>
<dbReference type="Gene3D" id="3.40.710.10">
    <property type="entry name" value="DD-peptidase/beta-lactamase superfamily"/>
    <property type="match status" value="1"/>
</dbReference>
<dbReference type="Proteomes" id="UP001210925">
    <property type="component" value="Unassembled WGS sequence"/>
</dbReference>
<dbReference type="Pfam" id="PF00144">
    <property type="entry name" value="Beta-lactamase"/>
    <property type="match status" value="1"/>
</dbReference>
<feature type="domain" description="Beta-lactamase-related" evidence="11">
    <location>
        <begin position="82"/>
        <end position="312"/>
    </location>
</feature>
<evidence type="ECO:0000256" key="6">
    <source>
        <dbReference type="ARBA" id="ARBA00023235"/>
    </source>
</evidence>
<dbReference type="HAMAP" id="MF_00473">
    <property type="entry name" value="G6P_isomerase"/>
    <property type="match status" value="1"/>
</dbReference>
<dbReference type="FunFam" id="3.40.50.10490:FF:000004">
    <property type="entry name" value="Glucose-6-phosphate isomerase"/>
    <property type="match status" value="1"/>
</dbReference>
<keyword evidence="5 9" id="KW-0324">Glycolysis</keyword>
<comment type="catalytic activity">
    <reaction evidence="8 9">
        <text>alpha-D-glucose 6-phosphate = beta-D-fructose 6-phosphate</text>
        <dbReference type="Rhea" id="RHEA:11816"/>
        <dbReference type="ChEBI" id="CHEBI:57634"/>
        <dbReference type="ChEBI" id="CHEBI:58225"/>
        <dbReference type="EC" id="5.3.1.9"/>
    </reaction>
</comment>
<dbReference type="SUPFAM" id="SSF53697">
    <property type="entry name" value="SIS domain"/>
    <property type="match status" value="1"/>
</dbReference>
<dbReference type="InterPro" id="IPR046348">
    <property type="entry name" value="SIS_dom_sf"/>
</dbReference>
<reference evidence="12" key="1">
    <citation type="submission" date="2020-05" db="EMBL/GenBank/DDBJ databases">
        <title>Phylogenomic resolution of chytrid fungi.</title>
        <authorList>
            <person name="Stajich J.E."/>
            <person name="Amses K."/>
            <person name="Simmons R."/>
            <person name="Seto K."/>
            <person name="Myers J."/>
            <person name="Bonds A."/>
            <person name="Quandt C.A."/>
            <person name="Barry K."/>
            <person name="Liu P."/>
            <person name="Grigoriev I."/>
            <person name="Longcore J.E."/>
            <person name="James T.Y."/>
        </authorList>
    </citation>
    <scope>NUCLEOTIDE SEQUENCE</scope>
    <source>
        <strain evidence="12">PLAUS21</strain>
    </source>
</reference>
<dbReference type="PRINTS" id="PR00662">
    <property type="entry name" value="G6PISOMERASE"/>
</dbReference>
<dbReference type="AlphaFoldDB" id="A0AAD5UEW0"/>
<evidence type="ECO:0000256" key="2">
    <source>
        <dbReference type="ARBA" id="ARBA00006604"/>
    </source>
</evidence>
<gene>
    <name evidence="12" type="ORF">HK103_005564</name>
</gene>
<evidence type="ECO:0000256" key="4">
    <source>
        <dbReference type="ARBA" id="ARBA00022432"/>
    </source>
</evidence>
<dbReference type="PROSITE" id="PS51463">
    <property type="entry name" value="P_GLUCOSE_ISOMERASE_3"/>
    <property type="match status" value="1"/>
</dbReference>
<keyword evidence="10" id="KW-0812">Transmembrane</keyword>
<keyword evidence="10" id="KW-0472">Membrane</keyword>
<name>A0AAD5UEW0_9FUNG</name>
<feature type="transmembrane region" description="Helical" evidence="10">
    <location>
        <begin position="595"/>
        <end position="613"/>
    </location>
</feature>
<comment type="function">
    <text evidence="7">In the cytoplasm, catalyzes the conversion of glucose-6-phosphate to fructose-6-phosphate, the second step in glycolysis, and the reverse reaction during gluconeogenesis.</text>
</comment>
<keyword evidence="13" id="KW-1185">Reference proteome</keyword>
<dbReference type="SUPFAM" id="SSF56601">
    <property type="entry name" value="beta-lactamase/transpeptidase-like"/>
    <property type="match status" value="1"/>
</dbReference>
<dbReference type="PROSITE" id="PS00174">
    <property type="entry name" value="P_GLUCOSE_ISOMERASE_2"/>
    <property type="match status" value="1"/>
</dbReference>
<evidence type="ECO:0000313" key="13">
    <source>
        <dbReference type="Proteomes" id="UP001210925"/>
    </source>
</evidence>
<evidence type="ECO:0000256" key="9">
    <source>
        <dbReference type="RuleBase" id="RU000612"/>
    </source>
</evidence>
<proteinExistence type="inferred from homology"/>
<dbReference type="NCBIfam" id="NF001211">
    <property type="entry name" value="PRK00179.1"/>
    <property type="match status" value="1"/>
</dbReference>
<dbReference type="PROSITE" id="PS00765">
    <property type="entry name" value="P_GLUCOSE_ISOMERASE_1"/>
    <property type="match status" value="1"/>
</dbReference>
<dbReference type="InterPro" id="IPR001672">
    <property type="entry name" value="G6P_Isomerase"/>
</dbReference>
<evidence type="ECO:0000256" key="3">
    <source>
        <dbReference type="ARBA" id="ARBA00011952"/>
    </source>
</evidence>
<dbReference type="EMBL" id="JADGKB010000052">
    <property type="protein sequence ID" value="KAJ3256309.1"/>
    <property type="molecule type" value="Genomic_DNA"/>
</dbReference>
<dbReference type="GO" id="GO:0006096">
    <property type="term" value="P:glycolytic process"/>
    <property type="evidence" value="ECO:0007669"/>
    <property type="project" value="UniProtKB-KW"/>
</dbReference>
<protein>
    <recommendedName>
        <fullName evidence="3 9">Glucose-6-phosphate isomerase</fullName>
        <ecNumber evidence="3 9">5.3.1.9</ecNumber>
    </recommendedName>
</protein>
<evidence type="ECO:0000256" key="8">
    <source>
        <dbReference type="ARBA" id="ARBA00029321"/>
    </source>
</evidence>
<dbReference type="CDD" id="cd05016">
    <property type="entry name" value="SIS_PGI_2"/>
    <property type="match status" value="1"/>
</dbReference>
<dbReference type="GO" id="GO:0004347">
    <property type="term" value="F:glucose-6-phosphate isomerase activity"/>
    <property type="evidence" value="ECO:0007669"/>
    <property type="project" value="UniProtKB-EC"/>
</dbReference>
<dbReference type="FunFam" id="1.10.1390.10:FF:000001">
    <property type="entry name" value="Glucose-6-phosphate isomerase"/>
    <property type="match status" value="1"/>
</dbReference>
<dbReference type="Gene3D" id="1.10.1390.10">
    <property type="match status" value="1"/>
</dbReference>
<comment type="caution">
    <text evidence="12">The sequence shown here is derived from an EMBL/GenBank/DDBJ whole genome shotgun (WGS) entry which is preliminary data.</text>
</comment>
<comment type="similarity">
    <text evidence="2 9">Belongs to the GPI family.</text>
</comment>
<feature type="transmembrane region" description="Helical" evidence="10">
    <location>
        <begin position="468"/>
        <end position="491"/>
    </location>
</feature>
<keyword evidence="4 9" id="KW-0312">Gluconeogenesis</keyword>
<dbReference type="GO" id="GO:0005829">
    <property type="term" value="C:cytosol"/>
    <property type="evidence" value="ECO:0007669"/>
    <property type="project" value="TreeGrafter"/>
</dbReference>
<dbReference type="InterPro" id="IPR018189">
    <property type="entry name" value="Phosphoglucose_isomerase_CS"/>
</dbReference>
<dbReference type="EC" id="5.3.1.9" evidence="3 9"/>
<dbReference type="GO" id="GO:0048029">
    <property type="term" value="F:monosaccharide binding"/>
    <property type="evidence" value="ECO:0007669"/>
    <property type="project" value="TreeGrafter"/>
</dbReference>
<dbReference type="GO" id="GO:0006094">
    <property type="term" value="P:gluconeogenesis"/>
    <property type="evidence" value="ECO:0007669"/>
    <property type="project" value="UniProtKB-KW"/>
</dbReference>
<dbReference type="GO" id="GO:0051156">
    <property type="term" value="P:glucose 6-phosphate metabolic process"/>
    <property type="evidence" value="ECO:0007669"/>
    <property type="project" value="TreeGrafter"/>
</dbReference>
<organism evidence="12 13">
    <name type="scientific">Boothiomyces macroporosus</name>
    <dbReference type="NCBI Taxonomy" id="261099"/>
    <lineage>
        <taxon>Eukaryota</taxon>
        <taxon>Fungi</taxon>
        <taxon>Fungi incertae sedis</taxon>
        <taxon>Chytridiomycota</taxon>
        <taxon>Chytridiomycota incertae sedis</taxon>
        <taxon>Chytridiomycetes</taxon>
        <taxon>Rhizophydiales</taxon>
        <taxon>Terramycetaceae</taxon>
        <taxon>Boothiomyces</taxon>
    </lineage>
</organism>
<evidence type="ECO:0000256" key="1">
    <source>
        <dbReference type="ARBA" id="ARBA00004926"/>
    </source>
</evidence>
<dbReference type="PANTHER" id="PTHR11469">
    <property type="entry name" value="GLUCOSE-6-PHOSPHATE ISOMERASE"/>
    <property type="match status" value="1"/>
</dbReference>
<evidence type="ECO:0000256" key="5">
    <source>
        <dbReference type="ARBA" id="ARBA00023152"/>
    </source>
</evidence>
<dbReference type="InterPro" id="IPR012338">
    <property type="entry name" value="Beta-lactam/transpept-like"/>
</dbReference>
<keyword evidence="10" id="KW-1133">Transmembrane helix</keyword>
<dbReference type="Pfam" id="PF00342">
    <property type="entry name" value="PGI"/>
    <property type="match status" value="1"/>
</dbReference>
<dbReference type="GO" id="GO:0097367">
    <property type="term" value="F:carbohydrate derivative binding"/>
    <property type="evidence" value="ECO:0007669"/>
    <property type="project" value="InterPro"/>
</dbReference>
<dbReference type="InterPro" id="IPR023096">
    <property type="entry name" value="G6P_Isomerase_C"/>
</dbReference>
<evidence type="ECO:0000259" key="11">
    <source>
        <dbReference type="Pfam" id="PF00144"/>
    </source>
</evidence>
<dbReference type="CDD" id="cd05015">
    <property type="entry name" value="SIS_PGI_1"/>
    <property type="match status" value="1"/>
</dbReference>
<feature type="transmembrane region" description="Helical" evidence="10">
    <location>
        <begin position="527"/>
        <end position="548"/>
    </location>
</feature>
<sequence length="1145" mass="128895">MFQSLLLAASVLGTSLKDFESKLQANWLNEFQEQINQSSWTENPNAFAAVFFKVDGEEQRTVKFFNGSCYNLDGTPKGVPSESHLWRFASITKMYTATAAFQLIEKGLLNRTAPVVQYLPWLESRLESQNLLVQDLMQHTTAFDEIGIGKKMPVSFPHSAKSHKETLLKIWTDFIDSPGIQNGPSYSNSGWVVLGAIIEEITGELLGDYLKKEIFNPLDIHSSGFSYQQTDLNNLCFPFEAHKVNIEPYDIDDYATGDLVSTVDDVAKFFTGLMLNGKGIYHSLDTVKQSRAPMDYHLMFGENGYRNGWEFETHGTIKVWTKDVQYRIQALASFLKVLYPKESSAESVVFEPVEPTKDNIAVTQRINGKYRSKRTIWHGILKFFLLASENIEAIPNSNSLSMKFKGTEIIYKQVKPINSEDILPENVALYASANGRRYVSAHFDGQNVKFISVKGTGTYYPLNFLDQYIIVVIGLLCELASHIAMAVLSYFTLQRASKKPEDNQETQPLLQPEALAEINLYQKVIDVLSMIAPIFSLVAGTICLYYYITQSIDSSDRPVLAALECSLILFTFTTALITLVTGIACFYKIKVEHRWLLLALAIFKLVGLVQLAAKHYNLNTLFEQEKDRFDHFHQTFQTDQILLDYSKNLVTKETMDLLFALAKEADVEGWRAKMFSGDKINLTEQRAVLHVALRNLGGKPILVDGVDVMPGVLSVLDKMGKLSDAVRSGSWKGYTGKAITDVINIGIGGSDLGPVMATEALKPYAHETIKVHFVSNIDGTHLAETLKKINPETSLFIIASKTFTTIETITNANSAKQWFLNAAKDEKHVAKHFVALSTNAKAVSAFGIDVNNMFEFWDWVGGRYSLWSAIGLSIDIYVGHQNFLQLLTGAHEMDKYFVETPLEKNIPVILGMLGIWYNNFFKSQTLVILPYDQYLVRFPAYFQQGDMESNGKSVTRENLAITDYETGPIIWGEPGTNGQHAFYQLIHQGTKLIPADFLAPVVSQNPIGNNKHHEILLSNFFAQTEALMRGKNESQVRKELEKANLDEKNFQIQLKHKQFAGNKPTNSIMYKKLDPKTLGSLIAMYEHKIFVQGIVWKINSFDQWGVELGKQLATAILPELQSQSLVTNHDSSTNGLINWFKKHKL</sequence>
<comment type="pathway">
    <text evidence="1 9">Carbohydrate degradation; glycolysis; D-glyceraldehyde 3-phosphate and glycerone phosphate from D-glucose: step 2/4.</text>
</comment>
<evidence type="ECO:0000313" key="12">
    <source>
        <dbReference type="EMBL" id="KAJ3256309.1"/>
    </source>
</evidence>
<dbReference type="InterPro" id="IPR001466">
    <property type="entry name" value="Beta-lactam-related"/>
</dbReference>
<dbReference type="PANTHER" id="PTHR11469:SF1">
    <property type="entry name" value="GLUCOSE-6-PHOSPHATE ISOMERASE"/>
    <property type="match status" value="1"/>
</dbReference>
<feature type="transmembrane region" description="Helical" evidence="10">
    <location>
        <begin position="560"/>
        <end position="583"/>
    </location>
</feature>
<dbReference type="Gene3D" id="3.40.50.10490">
    <property type="entry name" value="Glucose-6-phosphate isomerase like protein, domain 1"/>
    <property type="match status" value="2"/>
</dbReference>
<dbReference type="InterPro" id="IPR035482">
    <property type="entry name" value="SIS_PGI_2"/>
</dbReference>
<accession>A0AAD5UEW0</accession>
<evidence type="ECO:0000256" key="10">
    <source>
        <dbReference type="SAM" id="Phobius"/>
    </source>
</evidence>